<evidence type="ECO:0000256" key="1">
    <source>
        <dbReference type="ARBA" id="ARBA00001933"/>
    </source>
</evidence>
<dbReference type="GO" id="GO:0016787">
    <property type="term" value="F:hydrolase activity"/>
    <property type="evidence" value="ECO:0007669"/>
    <property type="project" value="UniProtKB-KW"/>
</dbReference>
<reference evidence="15" key="1">
    <citation type="submission" date="2018-02" db="EMBL/GenBank/DDBJ databases">
        <authorList>
            <person name="Hausmann B."/>
        </authorList>
    </citation>
    <scope>NUCLEOTIDE SEQUENCE [LARGE SCALE GENOMIC DNA]</scope>
    <source>
        <strain evidence="15">Peat soil MAG SbA5</strain>
    </source>
</reference>
<comment type="cofactor">
    <cofactor evidence="1 10 12">
        <name>pyridoxal 5'-phosphate</name>
        <dbReference type="ChEBI" id="CHEBI:597326"/>
    </cofactor>
</comment>
<comment type="pathway">
    <text evidence="2">Amino-acid biosynthesis; L-cysteine biosynthesis; L-cysteine from L-serine: step 2/2.</text>
</comment>
<dbReference type="InterPro" id="IPR005856">
    <property type="entry name" value="Cys_synth"/>
</dbReference>
<keyword evidence="14" id="KW-0378">Hydrolase</keyword>
<evidence type="ECO:0000256" key="9">
    <source>
        <dbReference type="ARBA" id="ARBA00047931"/>
    </source>
</evidence>
<evidence type="ECO:0000256" key="2">
    <source>
        <dbReference type="ARBA" id="ARBA00004962"/>
    </source>
</evidence>
<dbReference type="Proteomes" id="UP000239735">
    <property type="component" value="Unassembled WGS sequence"/>
</dbReference>
<keyword evidence="5 12" id="KW-0028">Amino-acid biosynthesis</keyword>
<keyword evidence="6 12" id="KW-0808">Transferase</keyword>
<dbReference type="Gene3D" id="3.40.50.1100">
    <property type="match status" value="2"/>
</dbReference>
<dbReference type="EMBL" id="OKRB01000014">
    <property type="protein sequence ID" value="SPE17846.1"/>
    <property type="molecule type" value="Genomic_DNA"/>
</dbReference>
<evidence type="ECO:0000256" key="11">
    <source>
        <dbReference type="PIRSR" id="PIRSR605856-51"/>
    </source>
</evidence>
<dbReference type="PROSITE" id="PS00901">
    <property type="entry name" value="CYS_SYNTHASE"/>
    <property type="match status" value="1"/>
</dbReference>
<feature type="binding site" evidence="10">
    <location>
        <position position="70"/>
    </location>
    <ligand>
        <name>pyridoxal 5'-phosphate</name>
        <dbReference type="ChEBI" id="CHEBI:597326"/>
    </ligand>
</feature>
<dbReference type="InterPro" id="IPR050214">
    <property type="entry name" value="Cys_Synth/Cystath_Beta-Synth"/>
</dbReference>
<dbReference type="EC" id="2.5.1.47" evidence="4 12"/>
<dbReference type="NCBIfam" id="TIGR01136">
    <property type="entry name" value="cysKM"/>
    <property type="match status" value="1"/>
</dbReference>
<evidence type="ECO:0000313" key="15">
    <source>
        <dbReference type="Proteomes" id="UP000239735"/>
    </source>
</evidence>
<comment type="similarity">
    <text evidence="3 12">Belongs to the cysteine synthase/cystathionine beta-synthase family.</text>
</comment>
<sequence length="304" mass="32614">MNVVDLVGNTPLVELRRVNPNRSVRVFGKVEGVNPSSSMKDRAAKFMIEGAEKRGELKPGVRIIEPTSGNTGIALAMIAAVKGFSIELVMPESSTAERVATMEAFGATVTLTSESGGMEGAIDYAHQQVAKGGVVMLNQFGNPDNWRAHYETTGPEIWRDTKGTITHFVSAMGTTGTIMGTSRFLKEQNAQVQIVGVQPADGAKIPGIRRWPKEYLPAIFEPERVDLTMDVTQEEAENMARRMAHEEGIFAGVSSGGACAAACRLAATLDSGVIVFVLCDQGDRYLSSDLYSTRIQEAGGRGGE</sequence>
<dbReference type="Pfam" id="PF00291">
    <property type="entry name" value="PALP"/>
    <property type="match status" value="1"/>
</dbReference>
<dbReference type="GO" id="GO:0006535">
    <property type="term" value="P:cysteine biosynthetic process from serine"/>
    <property type="evidence" value="ECO:0007669"/>
    <property type="project" value="UniProtKB-UniRule"/>
</dbReference>
<organism evidence="14 15">
    <name type="scientific">Candidatus Sulfuritelmatomonas gaucii</name>
    <dbReference type="NCBI Taxonomy" id="2043161"/>
    <lineage>
        <taxon>Bacteria</taxon>
        <taxon>Pseudomonadati</taxon>
        <taxon>Acidobacteriota</taxon>
        <taxon>Terriglobia</taxon>
        <taxon>Terriglobales</taxon>
        <taxon>Acidobacteriaceae</taxon>
        <taxon>Candidatus Sulfuritelmatomonas</taxon>
    </lineage>
</organism>
<dbReference type="UniPathway" id="UPA00136">
    <property type="reaction ID" value="UER00200"/>
</dbReference>
<dbReference type="InterPro" id="IPR005858">
    <property type="entry name" value="CysM"/>
</dbReference>
<dbReference type="SUPFAM" id="SSF53686">
    <property type="entry name" value="Tryptophan synthase beta subunit-like PLP-dependent enzymes"/>
    <property type="match status" value="1"/>
</dbReference>
<dbReference type="OrthoDB" id="9808024at2"/>
<feature type="binding site" evidence="10">
    <location>
        <position position="254"/>
    </location>
    <ligand>
        <name>pyridoxal 5'-phosphate</name>
        <dbReference type="ChEBI" id="CHEBI:597326"/>
    </ligand>
</feature>
<evidence type="ECO:0000256" key="6">
    <source>
        <dbReference type="ARBA" id="ARBA00022679"/>
    </source>
</evidence>
<evidence type="ECO:0000256" key="8">
    <source>
        <dbReference type="ARBA" id="ARBA00023192"/>
    </source>
</evidence>
<dbReference type="FunFam" id="3.40.50.1100:FF:000003">
    <property type="entry name" value="Cystathionine beta-synthase"/>
    <property type="match status" value="1"/>
</dbReference>
<evidence type="ECO:0000259" key="13">
    <source>
        <dbReference type="Pfam" id="PF00291"/>
    </source>
</evidence>
<keyword evidence="8 12" id="KW-0198">Cysteine biosynthesis</keyword>
<name>A0A2N9L3E5_9BACT</name>
<dbReference type="InterPro" id="IPR001926">
    <property type="entry name" value="TrpB-like_PALP"/>
</dbReference>
<keyword evidence="7 10" id="KW-0663">Pyridoxal phosphate</keyword>
<dbReference type="NCBIfam" id="TIGR01138">
    <property type="entry name" value="cysM"/>
    <property type="match status" value="1"/>
</dbReference>
<dbReference type="InterPro" id="IPR001216">
    <property type="entry name" value="P-phosphate_BS"/>
</dbReference>
<evidence type="ECO:0000256" key="4">
    <source>
        <dbReference type="ARBA" id="ARBA00012681"/>
    </source>
</evidence>
<dbReference type="NCBIfam" id="NF008735">
    <property type="entry name" value="PRK11761.1"/>
    <property type="match status" value="1"/>
</dbReference>
<evidence type="ECO:0000313" key="14">
    <source>
        <dbReference type="EMBL" id="SPE17846.1"/>
    </source>
</evidence>
<protein>
    <recommendedName>
        <fullName evidence="4 12">Cysteine synthase</fullName>
        <ecNumber evidence="4 12">2.5.1.47</ecNumber>
    </recommendedName>
</protein>
<dbReference type="InterPro" id="IPR036052">
    <property type="entry name" value="TrpB-like_PALP_sf"/>
</dbReference>
<evidence type="ECO:0000256" key="10">
    <source>
        <dbReference type="PIRSR" id="PIRSR605856-50"/>
    </source>
</evidence>
<comment type="catalytic activity">
    <reaction evidence="9 12">
        <text>O-acetyl-L-serine + hydrogen sulfide = L-cysteine + acetate</text>
        <dbReference type="Rhea" id="RHEA:14829"/>
        <dbReference type="ChEBI" id="CHEBI:29919"/>
        <dbReference type="ChEBI" id="CHEBI:30089"/>
        <dbReference type="ChEBI" id="CHEBI:35235"/>
        <dbReference type="ChEBI" id="CHEBI:58340"/>
        <dbReference type="EC" id="2.5.1.47"/>
    </reaction>
</comment>
<dbReference type="PANTHER" id="PTHR10314">
    <property type="entry name" value="CYSTATHIONINE BETA-SYNTHASE"/>
    <property type="match status" value="1"/>
</dbReference>
<evidence type="ECO:0000256" key="7">
    <source>
        <dbReference type="ARBA" id="ARBA00022898"/>
    </source>
</evidence>
<accession>A0A2N9L3E5</accession>
<feature type="modified residue" description="N6-(pyridoxal phosphate)lysine" evidence="11">
    <location>
        <position position="40"/>
    </location>
</feature>
<proteinExistence type="inferred from homology"/>
<evidence type="ECO:0000256" key="3">
    <source>
        <dbReference type="ARBA" id="ARBA00007103"/>
    </source>
</evidence>
<dbReference type="AlphaFoldDB" id="A0A2N9L3E5"/>
<evidence type="ECO:0000256" key="5">
    <source>
        <dbReference type="ARBA" id="ARBA00022605"/>
    </source>
</evidence>
<feature type="domain" description="Tryptophan synthase beta chain-like PALP" evidence="13">
    <location>
        <begin position="5"/>
        <end position="280"/>
    </location>
</feature>
<dbReference type="GO" id="GO:0004124">
    <property type="term" value="F:cysteine synthase activity"/>
    <property type="evidence" value="ECO:0007669"/>
    <property type="project" value="UniProtKB-UniRule"/>
</dbReference>
<feature type="binding site" evidence="10">
    <location>
        <begin position="173"/>
        <end position="177"/>
    </location>
    <ligand>
        <name>pyridoxal 5'-phosphate</name>
        <dbReference type="ChEBI" id="CHEBI:597326"/>
    </ligand>
</feature>
<evidence type="ECO:0000256" key="12">
    <source>
        <dbReference type="RuleBase" id="RU003985"/>
    </source>
</evidence>
<gene>
    <name evidence="14" type="primary">cysM</name>
    <name evidence="14" type="ORF">SBA5_1100026</name>
</gene>
<dbReference type="CDD" id="cd01561">
    <property type="entry name" value="CBS_like"/>
    <property type="match status" value="1"/>
</dbReference>